<protein>
    <submittedName>
        <fullName evidence="2">Uncharacterized protein</fullName>
    </submittedName>
</protein>
<evidence type="ECO:0000313" key="2">
    <source>
        <dbReference type="EMBL" id="AGC48063.1"/>
    </source>
</evidence>
<keyword evidence="3" id="KW-1185">Reference proteome</keyword>
<accession>L7UJ69</accession>
<dbReference type="KEGG" id="msd:MYSTI_06790"/>
<feature type="region of interest" description="Disordered" evidence="1">
    <location>
        <begin position="89"/>
        <end position="118"/>
    </location>
</feature>
<sequence>MANKKLEPVIILIQPSGPLPADPRVHLGQEVTFRLDGVASAEVRFTDGSCFSQPGPFLLSNSSPLAANSEHTVTLTASPRNYPYDLVLPPTAASRLGGNAETKKGGLDVTTDPPEDPK</sequence>
<evidence type="ECO:0000256" key="1">
    <source>
        <dbReference type="SAM" id="MobiDB-lite"/>
    </source>
</evidence>
<name>L7UJ69_MYXSD</name>
<gene>
    <name evidence="2" type="ordered locus">MYSTI_06790</name>
</gene>
<proteinExistence type="predicted"/>
<organism evidence="2 3">
    <name type="scientific">Myxococcus stipitatus (strain DSM 14675 / JCM 12634 / Mx s8)</name>
    <dbReference type="NCBI Taxonomy" id="1278073"/>
    <lineage>
        <taxon>Bacteria</taxon>
        <taxon>Pseudomonadati</taxon>
        <taxon>Myxococcota</taxon>
        <taxon>Myxococcia</taxon>
        <taxon>Myxococcales</taxon>
        <taxon>Cystobacterineae</taxon>
        <taxon>Myxococcaceae</taxon>
        <taxon>Myxococcus</taxon>
    </lineage>
</organism>
<dbReference type="Proteomes" id="UP000011131">
    <property type="component" value="Chromosome"/>
</dbReference>
<dbReference type="RefSeq" id="WP_015352317.1">
    <property type="nucleotide sequence ID" value="NC_020126.1"/>
</dbReference>
<dbReference type="OrthoDB" id="5383159at2"/>
<dbReference type="EMBL" id="CP004025">
    <property type="protein sequence ID" value="AGC48063.1"/>
    <property type="molecule type" value="Genomic_DNA"/>
</dbReference>
<evidence type="ECO:0000313" key="3">
    <source>
        <dbReference type="Proteomes" id="UP000011131"/>
    </source>
</evidence>
<dbReference type="HOGENOM" id="CLU_1842973_0_0_7"/>
<dbReference type="PATRIC" id="fig|1278073.3.peg.6897"/>
<reference evidence="2 3" key="1">
    <citation type="journal article" date="2013" name="Genome Announc.">
        <title>Complete genome sequence of Myxococcus stipitatus strain DSM 14675, a fruiting myxobacterium.</title>
        <authorList>
            <person name="Huntley S."/>
            <person name="Kneip S."/>
            <person name="Treuner-Lange A."/>
            <person name="Sogaard-Andersen L."/>
        </authorList>
    </citation>
    <scope>NUCLEOTIDE SEQUENCE [LARGE SCALE GENOMIC DNA]</scope>
    <source>
        <strain evidence="3">DSM 14675 / JCM 12634 / Mx s8</strain>
    </source>
</reference>
<dbReference type="AlphaFoldDB" id="L7UJ69"/>